<keyword evidence="1" id="KW-0472">Membrane</keyword>
<dbReference type="EMBL" id="CABL01000011">
    <property type="protein sequence ID" value="CBH75497.1"/>
    <property type="molecule type" value="Genomic_DNA"/>
</dbReference>
<organism evidence="2">
    <name type="scientific">mine drainage metagenome</name>
    <dbReference type="NCBI Taxonomy" id="410659"/>
    <lineage>
        <taxon>unclassified sequences</taxon>
        <taxon>metagenomes</taxon>
        <taxon>ecological metagenomes</taxon>
    </lineage>
</organism>
<keyword evidence="1" id="KW-1133">Transmembrane helix</keyword>
<evidence type="ECO:0000256" key="1">
    <source>
        <dbReference type="SAM" id="Phobius"/>
    </source>
</evidence>
<evidence type="ECO:0000313" key="2">
    <source>
        <dbReference type="EMBL" id="CBH75497.1"/>
    </source>
</evidence>
<dbReference type="AlphaFoldDB" id="E6PGA9"/>
<feature type="transmembrane region" description="Helical" evidence="1">
    <location>
        <begin position="27"/>
        <end position="47"/>
    </location>
</feature>
<reference evidence="2" key="1">
    <citation type="submission" date="2009-10" db="EMBL/GenBank/DDBJ databases">
        <title>Diversity of trophic interactions inside an arsenic-rich microbial ecosystem.</title>
        <authorList>
            <person name="Bertin P.N."/>
            <person name="Heinrich-Salmeron A."/>
            <person name="Pelletier E."/>
            <person name="Goulhen-Chollet F."/>
            <person name="Arsene-Ploetze F."/>
            <person name="Gallien S."/>
            <person name="Calteau A."/>
            <person name="Vallenet D."/>
            <person name="Casiot C."/>
            <person name="Chane-Woon-Ming B."/>
            <person name="Giloteaux L."/>
            <person name="Barakat M."/>
            <person name="Bonnefoy V."/>
            <person name="Bruneel O."/>
            <person name="Chandler M."/>
            <person name="Cleiss J."/>
            <person name="Duran R."/>
            <person name="Elbaz-Poulichet F."/>
            <person name="Fonknechten N."/>
            <person name="Lauga B."/>
            <person name="Mornico D."/>
            <person name="Ortet P."/>
            <person name="Schaeffer C."/>
            <person name="Siguier P."/>
            <person name="Alexander Thil Smith A."/>
            <person name="Van Dorsselaer A."/>
            <person name="Weissenbach J."/>
            <person name="Medigue C."/>
            <person name="Le Paslier D."/>
        </authorList>
    </citation>
    <scope>NUCLEOTIDE SEQUENCE</scope>
</reference>
<protein>
    <submittedName>
        <fullName evidence="2">Uncharacterized protein</fullName>
    </submittedName>
</protein>
<gene>
    <name evidence="2" type="ORF">CARN1_2567</name>
</gene>
<proteinExistence type="predicted"/>
<accession>E6PGA9</accession>
<sequence length="98" mass="10939">MLKRFLILAASVFVLSGATLFLGGYYLWPLASQWFVIGAIVIVAVLFEGSRYRPKIDRGAAGWESTGERFVDPTSGKLVEVRFNPESGERDYVEVPPR</sequence>
<keyword evidence="1" id="KW-0812">Transmembrane</keyword>
<name>E6PGA9_9ZZZZ</name>
<comment type="caution">
    <text evidence="2">The sequence shown here is derived from an EMBL/GenBank/DDBJ whole genome shotgun (WGS) entry which is preliminary data.</text>
</comment>